<dbReference type="EMBL" id="NHSJ01000067">
    <property type="protein sequence ID" value="PPQ31031.1"/>
    <property type="molecule type" value="Genomic_DNA"/>
</dbReference>
<evidence type="ECO:0000313" key="2">
    <source>
        <dbReference type="Proteomes" id="UP000239089"/>
    </source>
</evidence>
<keyword evidence="2" id="KW-1185">Reference proteome</keyword>
<organism evidence="1 2">
    <name type="scientific">Rhodoblastus sphagnicola</name>
    <dbReference type="NCBI Taxonomy" id="333368"/>
    <lineage>
        <taxon>Bacteria</taxon>
        <taxon>Pseudomonadati</taxon>
        <taxon>Pseudomonadota</taxon>
        <taxon>Alphaproteobacteria</taxon>
        <taxon>Hyphomicrobiales</taxon>
        <taxon>Rhodoblastaceae</taxon>
        <taxon>Rhodoblastus</taxon>
    </lineage>
</organism>
<protein>
    <submittedName>
        <fullName evidence="1">Uncharacterized protein</fullName>
    </submittedName>
</protein>
<dbReference type="AlphaFoldDB" id="A0A2S6N8W1"/>
<proteinExistence type="predicted"/>
<accession>A0A2S6N8W1</accession>
<sequence length="130" mass="13839">MGADPLAAMENLDGAGGDAHIDLGADQRVRNRIEEVMRFDVIIEIDPRALPFRELPLLGGQIVEGGALDFLEQFPPADAELAHGALVHALHDKHDGLVAFGEREEGQSAQSPENVGLGEAHAGLDFCLVP</sequence>
<reference evidence="1 2" key="1">
    <citation type="journal article" date="2018" name="Arch. Microbiol.">
        <title>New insights into the metabolic potential of the phototrophic purple bacterium Rhodopila globiformis DSM 161(T) from its draft genome sequence and evidence for a vanadium-dependent nitrogenase.</title>
        <authorList>
            <person name="Imhoff J.F."/>
            <person name="Rahn T."/>
            <person name="Kunzel S."/>
            <person name="Neulinger S.C."/>
        </authorList>
    </citation>
    <scope>NUCLEOTIDE SEQUENCE [LARGE SCALE GENOMIC DNA]</scope>
    <source>
        <strain evidence="1 2">DSM 16996</strain>
    </source>
</reference>
<comment type="caution">
    <text evidence="1">The sequence shown here is derived from an EMBL/GenBank/DDBJ whole genome shotgun (WGS) entry which is preliminary data.</text>
</comment>
<dbReference type="Proteomes" id="UP000239089">
    <property type="component" value="Unassembled WGS sequence"/>
</dbReference>
<feature type="non-terminal residue" evidence="1">
    <location>
        <position position="130"/>
    </location>
</feature>
<name>A0A2S6N8W1_9HYPH</name>
<gene>
    <name evidence="1" type="ORF">CCR94_10585</name>
</gene>
<evidence type="ECO:0000313" key="1">
    <source>
        <dbReference type="EMBL" id="PPQ31031.1"/>
    </source>
</evidence>